<keyword evidence="6" id="KW-0862">Zinc</keyword>
<dbReference type="GO" id="GO:0008235">
    <property type="term" value="F:metalloexopeptidase activity"/>
    <property type="evidence" value="ECO:0007669"/>
    <property type="project" value="InterPro"/>
</dbReference>
<accession>A0A938BQJ3</accession>
<dbReference type="InterPro" id="IPR007484">
    <property type="entry name" value="Peptidase_M28"/>
</dbReference>
<comment type="caution">
    <text evidence="8">The sequence shown here is derived from an EMBL/GenBank/DDBJ whole genome shotgun (WGS) entry which is preliminary data.</text>
</comment>
<keyword evidence="3" id="KW-0479">Metal-binding</keyword>
<reference evidence="8" key="1">
    <citation type="submission" date="2019-03" db="EMBL/GenBank/DDBJ databases">
        <title>Lake Tanganyika Metagenome-Assembled Genomes (MAGs).</title>
        <authorList>
            <person name="Tran P."/>
        </authorList>
    </citation>
    <scope>NUCLEOTIDE SEQUENCE</scope>
    <source>
        <strain evidence="8">K_DeepCast_150m_m2_040</strain>
    </source>
</reference>
<evidence type="ECO:0000313" key="9">
    <source>
        <dbReference type="Proteomes" id="UP000779900"/>
    </source>
</evidence>
<dbReference type="Pfam" id="PF04389">
    <property type="entry name" value="Peptidase_M28"/>
    <property type="match status" value="1"/>
</dbReference>
<protein>
    <submittedName>
        <fullName evidence="8">M28 family peptidase</fullName>
    </submittedName>
</protein>
<dbReference type="SUPFAM" id="SSF53187">
    <property type="entry name" value="Zn-dependent exopeptidases"/>
    <property type="match status" value="1"/>
</dbReference>
<gene>
    <name evidence="8" type="ORF">FJY68_10365</name>
</gene>
<dbReference type="GO" id="GO:0046872">
    <property type="term" value="F:metal ion binding"/>
    <property type="evidence" value="ECO:0007669"/>
    <property type="project" value="UniProtKB-KW"/>
</dbReference>
<evidence type="ECO:0000256" key="6">
    <source>
        <dbReference type="ARBA" id="ARBA00022833"/>
    </source>
</evidence>
<evidence type="ECO:0000256" key="4">
    <source>
        <dbReference type="ARBA" id="ARBA00022729"/>
    </source>
</evidence>
<organism evidence="8 9">
    <name type="scientific">candidate division WOR-3 bacterium</name>
    <dbReference type="NCBI Taxonomy" id="2052148"/>
    <lineage>
        <taxon>Bacteria</taxon>
        <taxon>Bacteria division WOR-3</taxon>
    </lineage>
</organism>
<evidence type="ECO:0000256" key="5">
    <source>
        <dbReference type="ARBA" id="ARBA00022801"/>
    </source>
</evidence>
<dbReference type="Proteomes" id="UP000779900">
    <property type="component" value="Unassembled WGS sequence"/>
</dbReference>
<dbReference type="EMBL" id="VGIR01000068">
    <property type="protein sequence ID" value="MBM3332231.1"/>
    <property type="molecule type" value="Genomic_DNA"/>
</dbReference>
<evidence type="ECO:0000256" key="1">
    <source>
        <dbReference type="ARBA" id="ARBA00022438"/>
    </source>
</evidence>
<evidence type="ECO:0000259" key="7">
    <source>
        <dbReference type="Pfam" id="PF04389"/>
    </source>
</evidence>
<evidence type="ECO:0000256" key="2">
    <source>
        <dbReference type="ARBA" id="ARBA00022670"/>
    </source>
</evidence>
<keyword evidence="2" id="KW-0645">Protease</keyword>
<keyword evidence="4" id="KW-0732">Signal</keyword>
<name>A0A938BQJ3_UNCW3</name>
<feature type="domain" description="Peptidase M28" evidence="7">
    <location>
        <begin position="224"/>
        <end position="406"/>
    </location>
</feature>
<keyword evidence="5" id="KW-0378">Hydrolase</keyword>
<sequence>MDWSIFVRNLFGLFVLVSGVVHAAPIFLARVGLGASEGLTAVAPLAAVVADLGDFCLVRASDAELSSLAAQGFDVAVLDRVGDEDYYFVQAAADFDQDLLAGCCRVLDRYARGFIVAATEEGVRELNRMPVELARVAREPVLLSGRSARLPALPAVDDSLVWRLVNSVDADTVLGNIRRLQNFLTRYSTTESLRQACSWMRAKLTTFGCDSAWLDTWSSQYAPNVVGVKTGKTTPGLIYIIDGHIDNTSDRQPDSCPGADDNASGTAAVIEAARVFADVDFACTVWFIGFSGEEQGLLGSGDFAQRCRARGDSVCGVFNFDMISYGRQDLDSFRVIGTPSNPDCSWLIDFYIAQADTFSALKPIRIMDAGARYSDHSSFWDQGYVAFCGIEDDFTPEYHTLGDTIGPLYYVNCGTNNWLMATEAIRAAVASIAKLAGASPRTGVEEETPSRPVRIARVIPTVGRAPVALRFTQKPPRGTSVEIYNGDGRLVDALPVSNSAAEWQGSAAGVYFLRLTDGGVSSAAKVVLTD</sequence>
<dbReference type="GO" id="GO:0006508">
    <property type="term" value="P:proteolysis"/>
    <property type="evidence" value="ECO:0007669"/>
    <property type="project" value="UniProtKB-KW"/>
</dbReference>
<dbReference type="PANTHER" id="PTHR12147">
    <property type="entry name" value="METALLOPEPTIDASE M28 FAMILY MEMBER"/>
    <property type="match status" value="1"/>
</dbReference>
<dbReference type="InterPro" id="IPR045175">
    <property type="entry name" value="M28_fam"/>
</dbReference>
<dbReference type="AlphaFoldDB" id="A0A938BQJ3"/>
<evidence type="ECO:0000313" key="8">
    <source>
        <dbReference type="EMBL" id="MBM3332231.1"/>
    </source>
</evidence>
<dbReference type="GO" id="GO:0004177">
    <property type="term" value="F:aminopeptidase activity"/>
    <property type="evidence" value="ECO:0007669"/>
    <property type="project" value="UniProtKB-KW"/>
</dbReference>
<evidence type="ECO:0000256" key="3">
    <source>
        <dbReference type="ARBA" id="ARBA00022723"/>
    </source>
</evidence>
<dbReference type="Gene3D" id="3.40.630.10">
    <property type="entry name" value="Zn peptidases"/>
    <property type="match status" value="1"/>
</dbReference>
<dbReference type="PANTHER" id="PTHR12147:SF56">
    <property type="entry name" value="AMINOPEPTIDASE YDR415C-RELATED"/>
    <property type="match status" value="1"/>
</dbReference>
<keyword evidence="1" id="KW-0031">Aminopeptidase</keyword>
<proteinExistence type="predicted"/>